<protein>
    <submittedName>
        <fullName evidence="2">Uncharacterized protein</fullName>
    </submittedName>
</protein>
<organism evidence="2">
    <name type="scientific">Cladonia grayi</name>
    <name type="common">Gray's cup lichen</name>
    <dbReference type="NCBI Taxonomy" id="27339"/>
    <lineage>
        <taxon>Eukaryota</taxon>
        <taxon>Fungi</taxon>
        <taxon>Dikarya</taxon>
        <taxon>Ascomycota</taxon>
        <taxon>Pezizomycotina</taxon>
        <taxon>Lecanoromycetes</taxon>
        <taxon>OSLEUM clade</taxon>
        <taxon>Lecanoromycetidae</taxon>
        <taxon>Lecanorales</taxon>
        <taxon>Lecanorineae</taxon>
        <taxon>Cladoniaceae</taxon>
        <taxon>Cladonia</taxon>
    </lineage>
</organism>
<sequence>QDQVRLPPTLLLPSRLLPSLTAHSPPAPPCQQPQCSHPAQQARSLPPLLPHPQRALPQALVRPSSQQPPTSPVPPTSSPSAVSLAVSWVSLLTSCKKLTHPQGVARKPNTSLIYIRDGSFSIKAKGHCIGKWAGLRVMYVGKSSI</sequence>
<reference evidence="2" key="1">
    <citation type="journal article" date="2011" name="Mycologia">
        <title>Fungal and algal gene expression in early developmental stages of lichen-symbiosis.</title>
        <authorList>
            <person name="Joneson S."/>
            <person name="Armaleo D."/>
            <person name="Lutzoni F."/>
        </authorList>
    </citation>
    <scope>NUCLEOTIDE SEQUENCE</scope>
    <source>
        <strain evidence="2">DA1</strain>
        <tissue evidence="2">Soredia</tissue>
    </source>
</reference>
<proteinExistence type="evidence at transcript level"/>
<dbReference type="EMBL" id="FJ756934">
    <property type="protein sequence ID" value="ACY68682.1"/>
    <property type="molecule type" value="mRNA"/>
</dbReference>
<feature type="region of interest" description="Disordered" evidence="1">
    <location>
        <begin position="1"/>
        <end position="80"/>
    </location>
</feature>
<evidence type="ECO:0000313" key="2">
    <source>
        <dbReference type="EMBL" id="ACY68682.1"/>
    </source>
</evidence>
<feature type="non-terminal residue" evidence="2">
    <location>
        <position position="1"/>
    </location>
</feature>
<evidence type="ECO:0000256" key="1">
    <source>
        <dbReference type="SAM" id="MobiDB-lite"/>
    </source>
</evidence>
<name>F0UXR9_CLAGR</name>
<feature type="compositionally biased region" description="Low complexity" evidence="1">
    <location>
        <begin position="1"/>
        <end position="24"/>
    </location>
</feature>
<dbReference type="AlphaFoldDB" id="F0UXR9"/>
<feature type="compositionally biased region" description="Low complexity" evidence="1">
    <location>
        <begin position="32"/>
        <end position="42"/>
    </location>
</feature>
<accession>F0UXR9</accession>